<sequence length="69" mass="7957">MNRYLLFKDEMQPLSQPLYSLFPRPLSAWKGERKPMSTNEGGISLIQRKALFDTKKRPLPIEEGVSFCA</sequence>
<dbReference type="RefSeq" id="WP_007574147.1">
    <property type="nucleotide sequence ID" value="NZ_BPTS01000001.1"/>
</dbReference>
<dbReference type="EMBL" id="GL945017">
    <property type="protein sequence ID" value="EGN56842.1"/>
    <property type="molecule type" value="Genomic_DNA"/>
</dbReference>
<gene>
    <name evidence="1" type="ORF">Premu_1415</name>
</gene>
<keyword evidence="2" id="KW-1185">Reference proteome</keyword>
<reference evidence="2" key="1">
    <citation type="journal article" date="2011" name="Stand. Genomic Sci.">
        <title>Non-contiguous finished genome sequence of the opportunistic oral pathogen Prevotella multisaccharivorax type strain (PPPA20).</title>
        <authorList>
            <person name="Pati A."/>
            <person name="Gronow S."/>
            <person name="Lu M."/>
            <person name="Lapidus A."/>
            <person name="Nolan M."/>
            <person name="Lucas S."/>
            <person name="Hammon N."/>
            <person name="Deshpande S."/>
            <person name="Cheng J.F."/>
            <person name="Tapia R."/>
            <person name="Han C."/>
            <person name="Goodwin L."/>
            <person name="Pitluck S."/>
            <person name="Liolios K."/>
            <person name="Pagani I."/>
            <person name="Mavromatis K."/>
            <person name="Mikhailova N."/>
            <person name="Huntemann M."/>
            <person name="Chen A."/>
            <person name="Palaniappan K."/>
            <person name="Land M."/>
            <person name="Hauser L."/>
            <person name="Detter J.C."/>
            <person name="Brambilla E.M."/>
            <person name="Rohde M."/>
            <person name="Goker M."/>
            <person name="Woyke T."/>
            <person name="Bristow J."/>
            <person name="Eisen J.A."/>
            <person name="Markowitz V."/>
            <person name="Hugenholtz P."/>
            <person name="Kyrpides N.C."/>
            <person name="Klenk H.P."/>
            <person name="Ivanova N."/>
        </authorList>
    </citation>
    <scope>NUCLEOTIDE SEQUENCE [LARGE SCALE GENOMIC DNA]</scope>
    <source>
        <strain evidence="2">DSM 17128</strain>
    </source>
</reference>
<name>F8NAU4_9BACT</name>
<evidence type="ECO:0000313" key="2">
    <source>
        <dbReference type="Proteomes" id="UP000002772"/>
    </source>
</evidence>
<dbReference type="HOGENOM" id="CLU_2772461_0_0_10"/>
<dbReference type="OrthoDB" id="9988264at2"/>
<dbReference type="Proteomes" id="UP000002772">
    <property type="component" value="Unassembled WGS sequence"/>
</dbReference>
<evidence type="ECO:0000313" key="1">
    <source>
        <dbReference type="EMBL" id="EGN56842.1"/>
    </source>
</evidence>
<dbReference type="AlphaFoldDB" id="F8NAU4"/>
<proteinExistence type="predicted"/>
<protein>
    <submittedName>
        <fullName evidence="1">Uncharacterized protein</fullName>
    </submittedName>
</protein>
<accession>F8NAU4</accession>
<organism evidence="1 2">
    <name type="scientific">Hallella multisaccharivorax DSM 17128</name>
    <dbReference type="NCBI Taxonomy" id="688246"/>
    <lineage>
        <taxon>Bacteria</taxon>
        <taxon>Pseudomonadati</taxon>
        <taxon>Bacteroidota</taxon>
        <taxon>Bacteroidia</taxon>
        <taxon>Bacteroidales</taxon>
        <taxon>Prevotellaceae</taxon>
        <taxon>Hallella</taxon>
    </lineage>
</organism>